<dbReference type="InterPro" id="IPR001509">
    <property type="entry name" value="Epimerase_deHydtase"/>
</dbReference>
<name>H0QU76_ARTG1</name>
<organism evidence="2 3">
    <name type="scientific">Arthrobacter globiformis (strain ATCC 8010 / DSM 20124 / JCM 1332 / NBRC 12137 / NCIMB 8907 / NRRL B-2979 / 168)</name>
    <dbReference type="NCBI Taxonomy" id="1077972"/>
    <lineage>
        <taxon>Bacteria</taxon>
        <taxon>Bacillati</taxon>
        <taxon>Actinomycetota</taxon>
        <taxon>Actinomycetes</taxon>
        <taxon>Micrococcales</taxon>
        <taxon>Micrococcaceae</taxon>
        <taxon>Arthrobacter</taxon>
    </lineage>
</organism>
<evidence type="ECO:0000313" key="2">
    <source>
        <dbReference type="EMBL" id="GAB16377.1"/>
    </source>
</evidence>
<dbReference type="AlphaFoldDB" id="H0QU76"/>
<dbReference type="STRING" id="1077972.ARGLB_118_00410"/>
<dbReference type="eggNOG" id="COG0451">
    <property type="taxonomic scope" value="Bacteria"/>
</dbReference>
<accession>H0QU76</accession>
<comment type="caution">
    <text evidence="2">The sequence shown here is derived from an EMBL/GenBank/DDBJ whole genome shotgun (WGS) entry which is preliminary data.</text>
</comment>
<dbReference type="EMBL" id="BAEG01000118">
    <property type="protein sequence ID" value="GAB16377.1"/>
    <property type="molecule type" value="Genomic_DNA"/>
</dbReference>
<feature type="domain" description="NAD-dependent epimerase/dehydratase" evidence="1">
    <location>
        <begin position="30"/>
        <end position="241"/>
    </location>
</feature>
<dbReference type="SUPFAM" id="SSF51735">
    <property type="entry name" value="NAD(P)-binding Rossmann-fold domains"/>
    <property type="match status" value="1"/>
</dbReference>
<dbReference type="Pfam" id="PF01370">
    <property type="entry name" value="Epimerase"/>
    <property type="match status" value="1"/>
</dbReference>
<dbReference type="InterPro" id="IPR036291">
    <property type="entry name" value="NAD(P)-bd_dom_sf"/>
</dbReference>
<gene>
    <name evidence="2" type="ORF">ARGLB_118_00410</name>
</gene>
<dbReference type="Proteomes" id="UP000003828">
    <property type="component" value="Unassembled WGS sequence"/>
</dbReference>
<keyword evidence="3" id="KW-1185">Reference proteome</keyword>
<protein>
    <recommendedName>
        <fullName evidence="1">NAD-dependent epimerase/dehydratase domain-containing protein</fullName>
    </recommendedName>
</protein>
<evidence type="ECO:0000259" key="1">
    <source>
        <dbReference type="Pfam" id="PF01370"/>
    </source>
</evidence>
<proteinExistence type="predicted"/>
<dbReference type="PANTHER" id="PTHR43103:SF6">
    <property type="entry name" value="PUTATIVE-RELATED"/>
    <property type="match status" value="1"/>
</dbReference>
<reference evidence="2 3" key="1">
    <citation type="submission" date="2011-12" db="EMBL/GenBank/DDBJ databases">
        <title>Whole genome shotgun sequence of Arthrobacter globiformis NBRC 12137.</title>
        <authorList>
            <person name="Miyazawa S."/>
            <person name="Hosoyama A."/>
            <person name="Tsuchikane K."/>
            <person name="Katsumata H."/>
            <person name="Yamazaki S."/>
            <person name="Fujita N."/>
        </authorList>
    </citation>
    <scope>NUCLEOTIDE SEQUENCE [LARGE SCALE GENOMIC DNA]</scope>
    <source>
        <strain evidence="2 3">NBRC 12137</strain>
    </source>
</reference>
<dbReference type="Gene3D" id="3.40.50.720">
    <property type="entry name" value="NAD(P)-binding Rossmann-like Domain"/>
    <property type="match status" value="1"/>
</dbReference>
<dbReference type="PANTHER" id="PTHR43103">
    <property type="entry name" value="NUCLEOSIDE-DIPHOSPHATE-SUGAR EPIMERASE"/>
    <property type="match status" value="1"/>
</dbReference>
<sequence length="317" mass="34896">MPGGGSHCGEPSTAVLARAANQQEEAAVRIAVTGGSGKLGRNVVRRLVADGHSVLNLDRTGDRSPHFAAVDLRNYGQVVDVILGLDDRHQGFDAIVHLGAIPAPGLVPDAATFENNMLSTYNVFQAARRAGIKKIVYASSETVLGLPFDVDPPYIPVDEEYPARPESTYSLVKHLEEQMAIQMTRWDPELSIVGLRFSNVMDPEDYEEFPSFDSDAALRKWNLWGYIDARDGAQAVARALEYRTPGFEAFIVANEDTVMSRSSASLAADVFPRVKVTKELGEHETLLSIDKAKRLLGYAPEHSWRNYHSNRTTPTED</sequence>
<evidence type="ECO:0000313" key="3">
    <source>
        <dbReference type="Proteomes" id="UP000003828"/>
    </source>
</evidence>